<dbReference type="InterPro" id="IPR018097">
    <property type="entry name" value="EGF_Ca-bd_CS"/>
</dbReference>
<keyword evidence="8 11" id="KW-1015">Disulfide bond</keyword>
<dbReference type="Gene3D" id="2.120.10.30">
    <property type="entry name" value="TolB, C-terminal domain"/>
    <property type="match status" value="1"/>
</dbReference>
<dbReference type="InterPro" id="IPR023415">
    <property type="entry name" value="LDLR_class-A_CS"/>
</dbReference>
<dbReference type="SMART" id="SM00192">
    <property type="entry name" value="LDLa"/>
    <property type="match status" value="7"/>
</dbReference>
<keyword evidence="4 14" id="KW-0812">Transmembrane</keyword>
<dbReference type="KEGG" id="dpte:113795431"/>
<feature type="domain" description="EGF-like" evidence="15">
    <location>
        <begin position="488"/>
        <end position="501"/>
    </location>
</feature>
<evidence type="ECO:0000256" key="3">
    <source>
        <dbReference type="ARBA" id="ARBA00022583"/>
    </source>
</evidence>
<feature type="disulfide bond" evidence="11">
    <location>
        <begin position="376"/>
        <end position="391"/>
    </location>
</feature>
<dbReference type="InParanoid" id="A0A6P6YA08"/>
<feature type="repeat" description="LDL-receptor class B" evidence="12">
    <location>
        <begin position="702"/>
        <end position="746"/>
    </location>
</feature>
<feature type="disulfide bond" evidence="11">
    <location>
        <begin position="205"/>
        <end position="220"/>
    </location>
</feature>
<dbReference type="SMART" id="SM00179">
    <property type="entry name" value="EGF_CA"/>
    <property type="match status" value="1"/>
</dbReference>
<feature type="disulfide bond" evidence="11">
    <location>
        <begin position="328"/>
        <end position="343"/>
    </location>
</feature>
<evidence type="ECO:0000256" key="1">
    <source>
        <dbReference type="ARBA" id="ARBA00004167"/>
    </source>
</evidence>
<evidence type="ECO:0000256" key="10">
    <source>
        <dbReference type="ARBA" id="ARBA00023180"/>
    </source>
</evidence>
<dbReference type="InterPro" id="IPR000742">
    <property type="entry name" value="EGF"/>
</dbReference>
<dbReference type="GO" id="GO:0043235">
    <property type="term" value="C:receptor complex"/>
    <property type="evidence" value="ECO:0007669"/>
    <property type="project" value="TreeGrafter"/>
</dbReference>
<dbReference type="InterPro" id="IPR011042">
    <property type="entry name" value="6-blade_b-propeller_TolB-like"/>
</dbReference>
<dbReference type="InterPro" id="IPR002172">
    <property type="entry name" value="LDrepeatLR_classA_rpt"/>
</dbReference>
<dbReference type="PROSITE" id="PS01186">
    <property type="entry name" value="EGF_2"/>
    <property type="match status" value="1"/>
</dbReference>
<feature type="disulfide bond" evidence="11">
    <location>
        <begin position="416"/>
        <end position="431"/>
    </location>
</feature>
<reference evidence="17" key="1">
    <citation type="submission" date="2025-08" db="UniProtKB">
        <authorList>
            <consortium name="RefSeq"/>
        </authorList>
    </citation>
    <scope>IDENTIFICATION</scope>
    <source>
        <strain evidence="17">Airmid</strain>
    </source>
</reference>
<keyword evidence="3" id="KW-0254">Endocytosis</keyword>
<dbReference type="GO" id="GO:0006897">
    <property type="term" value="P:endocytosis"/>
    <property type="evidence" value="ECO:0007669"/>
    <property type="project" value="UniProtKB-KW"/>
</dbReference>
<evidence type="ECO:0000256" key="13">
    <source>
        <dbReference type="SAM" id="MobiDB-lite"/>
    </source>
</evidence>
<evidence type="ECO:0000313" key="17">
    <source>
        <dbReference type="RefSeq" id="XP_027201414.1"/>
    </source>
</evidence>
<dbReference type="GO" id="GO:0005509">
    <property type="term" value="F:calcium ion binding"/>
    <property type="evidence" value="ECO:0007669"/>
    <property type="project" value="InterPro"/>
</dbReference>
<dbReference type="CDD" id="cd00054">
    <property type="entry name" value="EGF_CA"/>
    <property type="match status" value="1"/>
</dbReference>
<dbReference type="Pfam" id="PF00058">
    <property type="entry name" value="Ldl_recept_b"/>
    <property type="match status" value="1"/>
</dbReference>
<dbReference type="PROSITE" id="PS01209">
    <property type="entry name" value="LDLRA_1"/>
    <property type="match status" value="5"/>
</dbReference>
<organism evidence="16 17">
    <name type="scientific">Dermatophagoides pteronyssinus</name>
    <name type="common">European house dust mite</name>
    <dbReference type="NCBI Taxonomy" id="6956"/>
    <lineage>
        <taxon>Eukaryota</taxon>
        <taxon>Metazoa</taxon>
        <taxon>Ecdysozoa</taxon>
        <taxon>Arthropoda</taxon>
        <taxon>Chelicerata</taxon>
        <taxon>Arachnida</taxon>
        <taxon>Acari</taxon>
        <taxon>Acariformes</taxon>
        <taxon>Sarcoptiformes</taxon>
        <taxon>Astigmata</taxon>
        <taxon>Psoroptidia</taxon>
        <taxon>Analgoidea</taxon>
        <taxon>Pyroglyphidae</taxon>
        <taxon>Dermatophagoidinae</taxon>
        <taxon>Dermatophagoides</taxon>
    </lineage>
</organism>
<comment type="caution">
    <text evidence="11">Lacks conserved residue(s) required for the propagation of feature annotation.</text>
</comment>
<evidence type="ECO:0000256" key="8">
    <source>
        <dbReference type="ARBA" id="ARBA00023157"/>
    </source>
</evidence>
<dbReference type="Pfam" id="PF00057">
    <property type="entry name" value="Ldl_recept_a"/>
    <property type="match status" value="7"/>
</dbReference>
<dbReference type="InterPro" id="IPR000033">
    <property type="entry name" value="LDLR_classB_rpt"/>
</dbReference>
<evidence type="ECO:0000313" key="16">
    <source>
        <dbReference type="Proteomes" id="UP000515146"/>
    </source>
</evidence>
<dbReference type="SMART" id="SM00135">
    <property type="entry name" value="LY"/>
    <property type="match status" value="3"/>
</dbReference>
<evidence type="ECO:0000256" key="7">
    <source>
        <dbReference type="ARBA" id="ARBA00023136"/>
    </source>
</evidence>
<dbReference type="Gene3D" id="2.10.25.10">
    <property type="entry name" value="Laminin"/>
    <property type="match status" value="1"/>
</dbReference>
<feature type="disulfide bond" evidence="11">
    <location>
        <begin position="269"/>
        <end position="281"/>
    </location>
</feature>
<keyword evidence="7 14" id="KW-0472">Membrane</keyword>
<dbReference type="InterPro" id="IPR036055">
    <property type="entry name" value="LDL_receptor-like_sf"/>
</dbReference>
<dbReference type="Gene3D" id="4.10.400.10">
    <property type="entry name" value="Low-density Lipoprotein Receptor"/>
    <property type="match status" value="7"/>
</dbReference>
<evidence type="ECO:0000256" key="6">
    <source>
        <dbReference type="ARBA" id="ARBA00022989"/>
    </source>
</evidence>
<dbReference type="Proteomes" id="UP000515146">
    <property type="component" value="Unplaced"/>
</dbReference>
<evidence type="ECO:0000256" key="14">
    <source>
        <dbReference type="SAM" id="Phobius"/>
    </source>
</evidence>
<dbReference type="SUPFAM" id="SSF57424">
    <property type="entry name" value="LDL receptor-like module"/>
    <property type="match status" value="7"/>
</dbReference>
<dbReference type="PANTHER" id="PTHR22722">
    <property type="entry name" value="LOW-DENSITY LIPOPROTEIN RECEPTOR-RELATED PROTEIN 2-RELATED"/>
    <property type="match status" value="1"/>
</dbReference>
<evidence type="ECO:0000256" key="11">
    <source>
        <dbReference type="PROSITE-ProRule" id="PRU00124"/>
    </source>
</evidence>
<dbReference type="RefSeq" id="XP_027201414.1">
    <property type="nucleotide sequence ID" value="XM_027345613.1"/>
</dbReference>
<evidence type="ECO:0000256" key="5">
    <source>
        <dbReference type="ARBA" id="ARBA00022737"/>
    </source>
</evidence>
<feature type="region of interest" description="Disordered" evidence="13">
    <location>
        <begin position="1005"/>
        <end position="1058"/>
    </location>
</feature>
<dbReference type="PROSITE" id="PS51120">
    <property type="entry name" value="LDLRB"/>
    <property type="match status" value="1"/>
</dbReference>
<dbReference type="PROSITE" id="PS01187">
    <property type="entry name" value="EGF_CA"/>
    <property type="match status" value="1"/>
</dbReference>
<dbReference type="CDD" id="cd00112">
    <property type="entry name" value="LDLa"/>
    <property type="match status" value="7"/>
</dbReference>
<evidence type="ECO:0000256" key="2">
    <source>
        <dbReference type="ARBA" id="ARBA00022536"/>
    </source>
</evidence>
<proteinExistence type="predicted"/>
<accession>A0A6P6YA08</accession>
<dbReference type="SUPFAM" id="SSF63825">
    <property type="entry name" value="YWTD domain"/>
    <property type="match status" value="1"/>
</dbReference>
<keyword evidence="2" id="KW-0245">EGF-like domain</keyword>
<dbReference type="GO" id="GO:0005886">
    <property type="term" value="C:plasma membrane"/>
    <property type="evidence" value="ECO:0007669"/>
    <property type="project" value="TreeGrafter"/>
</dbReference>
<feature type="transmembrane region" description="Helical" evidence="14">
    <location>
        <begin position="852"/>
        <end position="874"/>
    </location>
</feature>
<dbReference type="OrthoDB" id="5958943at2759"/>
<feature type="transmembrane region" description="Helical" evidence="14">
    <location>
        <begin position="20"/>
        <end position="44"/>
    </location>
</feature>
<dbReference type="Gene3D" id="1.20.1070.10">
    <property type="entry name" value="Rhodopsin 7-helix transmembrane proteins"/>
    <property type="match status" value="1"/>
</dbReference>
<comment type="subcellular location">
    <subcellularLocation>
        <location evidence="1">Membrane</location>
        <topology evidence="1">Single-pass membrane protein</topology>
    </subcellularLocation>
</comment>
<evidence type="ECO:0000259" key="15">
    <source>
        <dbReference type="PROSITE" id="PS01186"/>
    </source>
</evidence>
<dbReference type="OMA" id="EFRCHNN"/>
<sequence length="1058" mass="121720">MYRYCTSPIHNRSSKTKHLFSVMFNAFFFFINFGCTWLLAIIYINEELTIPYLFSIMFILLNGSQGIFLLIEQIFRFVKQKNRIRQTKTMSTKLRTSISINNNSSNISYGSVWKNEICNRLLFVLTLFSFIIICRGFSDDAVCSINQFECENSYPIHCIPLSLRCDGYPDCHDKSDEIDCPKNNCNETEFACNSTQKCIFAAWRCDGEPDCEDGSDELDCDGLNCEPHQFRCANNNRCIDKKNVCNHFDDCGDDSDESVLACMFHRFVCTKDEFKCLNGHCISRDLLCDGNDDCGDNSDENLSNCTQCSNNEFKCKKYNKCISNDKLCDQLDDCPDGEDESNCNYDQSINDLLIVCQPGEFRCHNNSKCIADYLVCDEKFDCNDNSDELNCTYQCDFSEEFRCHNNGECIPISMYCDGQPDCLDHSDEQDCRFIDQTITNDNNSITACRKGFRWNPRLKRCFDINECIEDYSICSGHQCSNTLGGFECHCSIGFIVINDECVRNSNNHSNQMIFTANNLIQSMQWSSKDFDSAPKISNSSILFDYNQNTGDDNDIESHLIFAYNLGSNYFVASNQQGQLYLDRLDKNRPIGLEKKLTVPVVLAQCQHRIGNLAIDWMNHLIYLINMDLNHIEVIKLFKPNMVMIFVENVQKAQDLEVNPLESWIVWSESNRIVRQSQDGNEQIILTDQVIQPTGLKIDFLTGRIYWLDAGHHSLNSINFDGSDQRIIIQSKRYLENPFDIDLFDNQAFWTDLQIGSIYTANKFGGNSGRVYELFPNKNEHQNVTYIETLDSYKQPRNDSYKCPLNCPYRCDPITAECYCPKPYIICLDKINDDDDRCQLDQCLAINRMTNEMFNLTYCLLLLSLVVFLILCLLYRCFDKIRRYRKESYKTMRLNDLRRSSFAHLGHHHPNHALDSGESSSANLTRNISDASATSDDVVNIDQSKTHDNCYLFINNDRQSSGYCSSSILSDQTVPPYHHHNSSLLQRKSSTIINNNDNNEVSYYFSEQPNSQNDQNDEEDEECLSSINPTSSQSSSSRSSDDVNDDDDKPMKKQCQFFV</sequence>
<keyword evidence="10" id="KW-0325">Glycoprotein</keyword>
<evidence type="ECO:0000256" key="9">
    <source>
        <dbReference type="ARBA" id="ARBA00023170"/>
    </source>
</evidence>
<dbReference type="InterPro" id="IPR001881">
    <property type="entry name" value="EGF-like_Ca-bd_dom"/>
</dbReference>
<feature type="disulfide bond" evidence="11">
    <location>
        <begin position="276"/>
        <end position="294"/>
    </location>
</feature>
<dbReference type="SUPFAM" id="SSF57196">
    <property type="entry name" value="EGF/Laminin"/>
    <property type="match status" value="1"/>
</dbReference>
<protein>
    <submittedName>
        <fullName evidence="17">Low-density lipoprotein receptor-related protein 4-like</fullName>
    </submittedName>
</protein>
<feature type="transmembrane region" description="Helical" evidence="14">
    <location>
        <begin position="121"/>
        <end position="138"/>
    </location>
</feature>
<dbReference type="AlphaFoldDB" id="A0A6P6YA08"/>
<feature type="disulfide bond" evidence="11">
    <location>
        <begin position="165"/>
        <end position="180"/>
    </location>
</feature>
<keyword evidence="5" id="KW-0677">Repeat</keyword>
<feature type="compositionally biased region" description="Low complexity" evidence="13">
    <location>
        <begin position="1024"/>
        <end position="1037"/>
    </location>
</feature>
<dbReference type="PROSITE" id="PS50068">
    <property type="entry name" value="LDLRA_2"/>
    <property type="match status" value="7"/>
</dbReference>
<keyword evidence="9" id="KW-0675">Receptor</keyword>
<evidence type="ECO:0000256" key="4">
    <source>
        <dbReference type="ARBA" id="ARBA00022692"/>
    </source>
</evidence>
<dbReference type="InterPro" id="IPR051221">
    <property type="entry name" value="LDLR-related"/>
</dbReference>
<feature type="transmembrane region" description="Helical" evidence="14">
    <location>
        <begin position="50"/>
        <end position="71"/>
    </location>
</feature>
<keyword evidence="16" id="KW-1185">Reference proteome</keyword>
<dbReference type="PRINTS" id="PR00261">
    <property type="entry name" value="LDLRECEPTOR"/>
</dbReference>
<gene>
    <name evidence="17" type="primary">LOC113795431</name>
</gene>
<name>A0A6P6YA08_DERPT</name>
<evidence type="ECO:0000256" key="12">
    <source>
        <dbReference type="PROSITE-ProRule" id="PRU00461"/>
    </source>
</evidence>
<keyword evidence="6 14" id="KW-1133">Transmembrane helix</keyword>